<dbReference type="AlphaFoldDB" id="A0A850RLA8"/>
<dbReference type="CDD" id="cd00267">
    <property type="entry name" value="ABC_ATPase"/>
    <property type="match status" value="1"/>
</dbReference>
<keyword evidence="2 4" id="KW-0067">ATP-binding</keyword>
<accession>A0A850RLA8</accession>
<dbReference type="EMBL" id="JABZEO010000006">
    <property type="protein sequence ID" value="NVZ09753.1"/>
    <property type="molecule type" value="Genomic_DNA"/>
</dbReference>
<dbReference type="GO" id="GO:0016887">
    <property type="term" value="F:ATP hydrolysis activity"/>
    <property type="evidence" value="ECO:0007669"/>
    <property type="project" value="InterPro"/>
</dbReference>
<keyword evidence="5" id="KW-1185">Reference proteome</keyword>
<dbReference type="Proteomes" id="UP000592294">
    <property type="component" value="Unassembled WGS sequence"/>
</dbReference>
<evidence type="ECO:0000256" key="2">
    <source>
        <dbReference type="ARBA" id="ARBA00022840"/>
    </source>
</evidence>
<proteinExistence type="predicted"/>
<evidence type="ECO:0000259" key="3">
    <source>
        <dbReference type="PROSITE" id="PS50893"/>
    </source>
</evidence>
<organism evidence="4 5">
    <name type="scientific">Allochromatium humboldtianum</name>
    <dbReference type="NCBI Taxonomy" id="504901"/>
    <lineage>
        <taxon>Bacteria</taxon>
        <taxon>Pseudomonadati</taxon>
        <taxon>Pseudomonadota</taxon>
        <taxon>Gammaproteobacteria</taxon>
        <taxon>Chromatiales</taxon>
        <taxon>Chromatiaceae</taxon>
        <taxon>Allochromatium</taxon>
    </lineage>
</organism>
<evidence type="ECO:0000313" key="4">
    <source>
        <dbReference type="EMBL" id="NVZ09753.1"/>
    </source>
</evidence>
<evidence type="ECO:0000313" key="5">
    <source>
        <dbReference type="Proteomes" id="UP000592294"/>
    </source>
</evidence>
<feature type="domain" description="ABC transporter" evidence="3">
    <location>
        <begin position="4"/>
        <end position="222"/>
    </location>
</feature>
<gene>
    <name evidence="4" type="ORF">HW932_10815</name>
</gene>
<dbReference type="InterPro" id="IPR003439">
    <property type="entry name" value="ABC_transporter-like_ATP-bd"/>
</dbReference>
<protein>
    <submittedName>
        <fullName evidence="4">ATP-binding cassette domain-containing protein</fullName>
    </submittedName>
</protein>
<dbReference type="SUPFAM" id="SSF52540">
    <property type="entry name" value="P-loop containing nucleoside triphosphate hydrolases"/>
    <property type="match status" value="1"/>
</dbReference>
<dbReference type="Pfam" id="PF00005">
    <property type="entry name" value="ABC_tran"/>
    <property type="match status" value="1"/>
</dbReference>
<evidence type="ECO:0000256" key="1">
    <source>
        <dbReference type="ARBA" id="ARBA00022741"/>
    </source>
</evidence>
<keyword evidence="1" id="KW-0547">Nucleotide-binding</keyword>
<dbReference type="PANTHER" id="PTHR43119">
    <property type="entry name" value="ABC TRANSPORT PROTEIN ATP-BINDING COMPONENT-RELATED"/>
    <property type="match status" value="1"/>
</dbReference>
<dbReference type="PANTHER" id="PTHR43119:SF1">
    <property type="entry name" value="ABC TRANSPORTER DOMAIN-CONTAINING PROTEIN"/>
    <property type="match status" value="1"/>
</dbReference>
<dbReference type="SMART" id="SM00382">
    <property type="entry name" value="AAA"/>
    <property type="match status" value="1"/>
</dbReference>
<dbReference type="InterPro" id="IPR003593">
    <property type="entry name" value="AAA+_ATPase"/>
</dbReference>
<sequence>MAGLRLDGLTHRTLAPVDLVLDAGERVFVSGPSGSGKSLLLRAIADLDPHQGEVWLDTEPRSRMAPPVWRRRVGLLPAESFWWAETVGEHFPAIQTSGTLSAEKMGAFHSDHPTHRDQINGWLTGLGFEPDVLDWSVTRLSTGERQRLALVRLLAQRPEALLLDEATANLDPVNRDRVETLVETYRREQDAAVLWVSHDPEQRRRLGGRAFVICNGRLEPET</sequence>
<name>A0A850RLA8_9GAMM</name>
<dbReference type="Gene3D" id="3.40.50.300">
    <property type="entry name" value="P-loop containing nucleotide triphosphate hydrolases"/>
    <property type="match status" value="1"/>
</dbReference>
<reference evidence="4 5" key="1">
    <citation type="submission" date="2020-06" db="EMBL/GenBank/DDBJ databases">
        <title>Whole-genome sequence of Allochromatium humboldtianum DSM 21881, type strain.</title>
        <authorList>
            <person name="Kyndt J.A."/>
            <person name="Meyer T.E."/>
        </authorList>
    </citation>
    <scope>NUCLEOTIDE SEQUENCE [LARGE SCALE GENOMIC DNA]</scope>
    <source>
        <strain evidence="4 5">DSM 21881</strain>
    </source>
</reference>
<dbReference type="GO" id="GO:0005524">
    <property type="term" value="F:ATP binding"/>
    <property type="evidence" value="ECO:0007669"/>
    <property type="project" value="UniProtKB-KW"/>
</dbReference>
<dbReference type="InterPro" id="IPR027417">
    <property type="entry name" value="P-loop_NTPase"/>
</dbReference>
<dbReference type="RefSeq" id="WP_176976504.1">
    <property type="nucleotide sequence ID" value="NZ_JABZEO010000006.1"/>
</dbReference>
<dbReference type="PROSITE" id="PS50893">
    <property type="entry name" value="ABC_TRANSPORTER_2"/>
    <property type="match status" value="1"/>
</dbReference>
<comment type="caution">
    <text evidence="4">The sequence shown here is derived from an EMBL/GenBank/DDBJ whole genome shotgun (WGS) entry which is preliminary data.</text>
</comment>